<dbReference type="RefSeq" id="WP_069938575.1">
    <property type="nucleotide sequence ID" value="NZ_MAMP01000021.1"/>
</dbReference>
<dbReference type="Proteomes" id="UP000095658">
    <property type="component" value="Unassembled WGS sequence"/>
</dbReference>
<proteinExistence type="predicted"/>
<evidence type="ECO:0000313" key="2">
    <source>
        <dbReference type="Proteomes" id="UP000095658"/>
    </source>
</evidence>
<sequence>MDKLEKRLRAGLLENAAVEIRHAAVWQLPVIGYDATFKRVKRLKMDILMKMLLLTFQQADIRRAASLSEMLLVEELFVADLIQKMQRTGLIRLEKEGYRLTAKGYEHLKRGIFEEEMKEEETELFYSPAHDAFWTEKVRGTEKERPLYRYARDRSADADQMLRALAEREEGVLRDGFQTVVAEITNFNEQLTEHVLCLEFQLYNKEQDLFYARVWNTALNRWDETLEQQIEEQERLEWRVEAEKLLSD</sequence>
<name>A0A1E7DPG6_9BACI</name>
<comment type="caution">
    <text evidence="1">The sequence shown here is derived from an EMBL/GenBank/DDBJ whole genome shotgun (WGS) entry which is preliminary data.</text>
</comment>
<dbReference type="Gene3D" id="1.10.10.10">
    <property type="entry name" value="Winged helix-like DNA-binding domain superfamily/Winged helix DNA-binding domain"/>
    <property type="match status" value="1"/>
</dbReference>
<dbReference type="EMBL" id="MAMP01000021">
    <property type="protein sequence ID" value="OES44953.1"/>
    <property type="molecule type" value="Genomic_DNA"/>
</dbReference>
<dbReference type="InterPro" id="IPR036388">
    <property type="entry name" value="WH-like_DNA-bd_sf"/>
</dbReference>
<protein>
    <submittedName>
        <fullName evidence="1">Uncharacterized protein</fullName>
    </submittedName>
</protein>
<dbReference type="InterPro" id="IPR036390">
    <property type="entry name" value="WH_DNA-bd_sf"/>
</dbReference>
<accession>A0A1E7DPG6</accession>
<organism evidence="1 2">
    <name type="scientific">Domibacillus iocasae</name>
    <dbReference type="NCBI Taxonomy" id="1714016"/>
    <lineage>
        <taxon>Bacteria</taxon>
        <taxon>Bacillati</taxon>
        <taxon>Bacillota</taxon>
        <taxon>Bacilli</taxon>
        <taxon>Bacillales</taxon>
        <taxon>Bacillaceae</taxon>
        <taxon>Domibacillus</taxon>
    </lineage>
</organism>
<dbReference type="OrthoDB" id="2730772at2"/>
<evidence type="ECO:0000313" key="1">
    <source>
        <dbReference type="EMBL" id="OES44953.1"/>
    </source>
</evidence>
<keyword evidence="2" id="KW-1185">Reference proteome</keyword>
<reference evidence="1 2" key="1">
    <citation type="submission" date="2016-06" db="EMBL/GenBank/DDBJ databases">
        <title>Domibacillus iocasae genome sequencing.</title>
        <authorList>
            <person name="Verma A."/>
            <person name="Pal Y."/>
            <person name="Ojha A.K."/>
            <person name="Krishnamurthi S."/>
        </authorList>
    </citation>
    <scope>NUCLEOTIDE SEQUENCE [LARGE SCALE GENOMIC DNA]</scope>
    <source>
        <strain evidence="1 2">DSM 29979</strain>
    </source>
</reference>
<gene>
    <name evidence="1" type="ORF">BA724_06735</name>
</gene>
<dbReference type="AlphaFoldDB" id="A0A1E7DPG6"/>
<dbReference type="SUPFAM" id="SSF46785">
    <property type="entry name" value="Winged helix' DNA-binding domain"/>
    <property type="match status" value="1"/>
</dbReference>